<evidence type="ECO:0000256" key="2">
    <source>
        <dbReference type="SAM" id="MobiDB-lite"/>
    </source>
</evidence>
<feature type="compositionally biased region" description="Pro residues" evidence="2">
    <location>
        <begin position="786"/>
        <end position="798"/>
    </location>
</feature>
<keyword evidence="1" id="KW-0343">GTPase activation</keyword>
<feature type="compositionally biased region" description="Basic and acidic residues" evidence="2">
    <location>
        <begin position="875"/>
        <end position="885"/>
    </location>
</feature>
<name>A0A8D2KTE7_VARKO</name>
<dbReference type="PANTHER" id="PTHR15729">
    <property type="entry name" value="CDC42 GTPASE-ACTIVATING PROTEIN"/>
    <property type="match status" value="1"/>
</dbReference>
<feature type="region of interest" description="Disordered" evidence="2">
    <location>
        <begin position="123"/>
        <end position="146"/>
    </location>
</feature>
<feature type="region of interest" description="Disordered" evidence="2">
    <location>
        <begin position="466"/>
        <end position="485"/>
    </location>
</feature>
<feature type="compositionally biased region" description="Low complexity" evidence="2">
    <location>
        <begin position="800"/>
        <end position="813"/>
    </location>
</feature>
<feature type="region of interest" description="Disordered" evidence="2">
    <location>
        <begin position="563"/>
        <end position="603"/>
    </location>
</feature>
<dbReference type="OMA" id="FWAPARQ"/>
<sequence length="885" mass="93960">MTHKRGVVLQKIRRLPGRGGTCTAGPALSARSRVPVGAALRGPLRGLHGPQASLGPRASLHTTDAWPSPSSLRSKDIELSGFNGTAAFMEVRIQSIVVEFILTHVEQIFRNAPLRGESSWALSGAGLPPPAPPRPPQLSDLLGDGPPQIRPYHTIIELADSKRKGSIKAKKWKSIFNLGRSSNDSRRKSHKPEDKGERLTVPQRPAPLVQGASRSTGSHAPRTKAGTWDHSLHSSPPRCSPSRNICAPRAAQGPDSDGFWAPARQPRRLPSARAGWSCRAECLAVAHPVALRYPGWFACSHSFSPTGLLSNRGVGVGAQRHLAALETPALMHLLLAGSGPQPISLVGQHPSAEEDSSSLAWILPGALEWLTQRRGPRSSTGLDENQPCKGSDVGPESVDCSVGSLSLMDDDMGSGFMNELIGDGMQVSPMATPQVAEPQFQFVRRFVGKGSHLNLRCSIARSPRIPAVTSSGAAPPDAPSPDSCIDPISMAAASPDSRPESLLQKPRHAPPTDQRDALRHGLCDGSVHMRLTSSSIKVQHVKSFPVVPPKPQFAKIPPALTPRAPAREASTPGASPPPAQDCRKKTENGLDKGSLHKPLRPVSLDAPWGPASVSASTDPLLAAPEPWAPSRNCCGDGGALLKQRNSMPVSLEHYGPDCESGRDAAQSPHISLLDGCSFWPQGGPRGRDGHLPVKFSLPERSSNMHSAGQDGRGEPSTPQLPPAALPEKGVGEAGGAAPQKQRWVSWRNGGSMSFDEAVALAKERHVAQAPVRRMQTYCYGDSEALPGPPGTERPPAQPKPALRLLGQRPLRPLSCLAVAEGPASGKPLAAQAPAETSPDGRRPPSQEEPSIPADPQPRSRTGLSRVGRCPAMTEESSHSSPQERR</sequence>
<feature type="compositionally biased region" description="Basic and acidic residues" evidence="2">
    <location>
        <begin position="183"/>
        <end position="198"/>
    </location>
</feature>
<dbReference type="AlphaFoldDB" id="A0A8D2KTE7"/>
<feature type="compositionally biased region" description="Pro residues" evidence="2">
    <location>
        <begin position="127"/>
        <end position="136"/>
    </location>
</feature>
<dbReference type="Ensembl" id="ENSVKKT00000006969.1">
    <property type="protein sequence ID" value="ENSVKKP00000006791.1"/>
    <property type="gene ID" value="ENSVKKG00000004905.1"/>
</dbReference>
<accession>A0A8D2KTE7</accession>
<dbReference type="GO" id="GO:0007264">
    <property type="term" value="P:small GTPase-mediated signal transduction"/>
    <property type="evidence" value="ECO:0007669"/>
    <property type="project" value="TreeGrafter"/>
</dbReference>
<evidence type="ECO:0000313" key="4">
    <source>
        <dbReference type="Proteomes" id="UP000694545"/>
    </source>
</evidence>
<dbReference type="InterPro" id="IPR051576">
    <property type="entry name" value="PX-Rho_GAP"/>
</dbReference>
<reference evidence="3" key="1">
    <citation type="submission" date="2025-08" db="UniProtKB">
        <authorList>
            <consortium name="Ensembl"/>
        </authorList>
    </citation>
    <scope>IDENTIFICATION</scope>
</reference>
<feature type="region of interest" description="Disordered" evidence="2">
    <location>
        <begin position="490"/>
        <end position="519"/>
    </location>
</feature>
<feature type="region of interest" description="Disordered" evidence="2">
    <location>
        <begin position="696"/>
        <end position="739"/>
    </location>
</feature>
<feature type="region of interest" description="Disordered" evidence="2">
    <location>
        <begin position="178"/>
        <end position="261"/>
    </location>
</feature>
<feature type="region of interest" description="Disordered" evidence="2">
    <location>
        <begin position="374"/>
        <end position="397"/>
    </location>
</feature>
<evidence type="ECO:0000256" key="1">
    <source>
        <dbReference type="ARBA" id="ARBA00022468"/>
    </source>
</evidence>
<protein>
    <submittedName>
        <fullName evidence="3">Uncharacterized protein</fullName>
    </submittedName>
</protein>
<feature type="compositionally biased region" description="Low complexity" evidence="2">
    <location>
        <begin position="470"/>
        <end position="485"/>
    </location>
</feature>
<organism evidence="3 4">
    <name type="scientific">Varanus komodoensis</name>
    <name type="common">Komodo dragon</name>
    <dbReference type="NCBI Taxonomy" id="61221"/>
    <lineage>
        <taxon>Eukaryota</taxon>
        <taxon>Metazoa</taxon>
        <taxon>Chordata</taxon>
        <taxon>Craniata</taxon>
        <taxon>Vertebrata</taxon>
        <taxon>Euteleostomi</taxon>
        <taxon>Lepidosauria</taxon>
        <taxon>Squamata</taxon>
        <taxon>Bifurcata</taxon>
        <taxon>Unidentata</taxon>
        <taxon>Episquamata</taxon>
        <taxon>Toxicofera</taxon>
        <taxon>Anguimorpha</taxon>
        <taxon>Paleoanguimorpha</taxon>
        <taxon>Varanoidea</taxon>
        <taxon>Varanidae</taxon>
        <taxon>Varanus</taxon>
    </lineage>
</organism>
<feature type="compositionally biased region" description="Basic and acidic residues" evidence="2">
    <location>
        <begin position="581"/>
        <end position="594"/>
    </location>
</feature>
<dbReference type="Proteomes" id="UP000694545">
    <property type="component" value="Unplaced"/>
</dbReference>
<feature type="region of interest" description="Disordered" evidence="2">
    <location>
        <begin position="47"/>
        <end position="71"/>
    </location>
</feature>
<proteinExistence type="predicted"/>
<feature type="region of interest" description="Disordered" evidence="2">
    <location>
        <begin position="780"/>
        <end position="885"/>
    </location>
</feature>
<keyword evidence="4" id="KW-1185">Reference proteome</keyword>
<dbReference type="PANTHER" id="PTHR15729:SF12">
    <property type="entry name" value="RHO GTPASE-ACTIVATING PROTEIN 30"/>
    <property type="match status" value="1"/>
</dbReference>
<dbReference type="GO" id="GO:0005096">
    <property type="term" value="F:GTPase activator activity"/>
    <property type="evidence" value="ECO:0007669"/>
    <property type="project" value="UniProtKB-KW"/>
</dbReference>
<reference evidence="3" key="2">
    <citation type="submission" date="2025-09" db="UniProtKB">
        <authorList>
            <consortium name="Ensembl"/>
        </authorList>
    </citation>
    <scope>IDENTIFICATION</scope>
</reference>
<evidence type="ECO:0000313" key="3">
    <source>
        <dbReference type="Ensembl" id="ENSVKKP00000006791.1"/>
    </source>
</evidence>